<dbReference type="RefSeq" id="WP_090073639.1">
    <property type="nucleotide sequence ID" value="NZ_FOVR01000008.1"/>
</dbReference>
<dbReference type="SUPFAM" id="SSF53822">
    <property type="entry name" value="Periplasmic binding protein-like I"/>
    <property type="match status" value="1"/>
</dbReference>
<keyword evidence="1" id="KW-0678">Repressor</keyword>
<sequence>MNKRAKIKDIALKAGVSPTTVSRALSGTGLVAEPTLSHIRAIAETLHYRPNISARNLRTQKTMSILVVVRDIGNPFYLDIFKGAESIAHDAGYSLLMANTEDDPKREADYFNMLSDGRADGMILMTGKMPLDCDLPHDISQKVVVALEMIDNVDLTHVVIDNEYASIEAIDHLVSLGHQKIAYIAGPIPEGMSVRRLAGFRHAMMADGLKLPEAYIQQGNFSYQSGERAADRLLDLPDPPTAIYTANDEMAFGAIRAAKKRGLSVPEDLSIFGFDDTYLAEAFVPALTTVRQPCLEIGRRAMTRLLAHLSGDNPDTDSIVVPTEIVIRETTAPPPQKTYHPSS</sequence>
<dbReference type="AlphaFoldDB" id="A0A1I5I7K6"/>
<name>A0A1I5I7K6_9HYPH</name>
<organism evidence="6 7">
    <name type="scientific">Cohaesibacter marisflavi</name>
    <dbReference type="NCBI Taxonomy" id="655353"/>
    <lineage>
        <taxon>Bacteria</taxon>
        <taxon>Pseudomonadati</taxon>
        <taxon>Pseudomonadota</taxon>
        <taxon>Alphaproteobacteria</taxon>
        <taxon>Hyphomicrobiales</taxon>
        <taxon>Cohaesibacteraceae</taxon>
    </lineage>
</organism>
<keyword evidence="2" id="KW-0805">Transcription regulation</keyword>
<keyword evidence="7" id="KW-1185">Reference proteome</keyword>
<dbReference type="InterPro" id="IPR010982">
    <property type="entry name" value="Lambda_DNA-bd_dom_sf"/>
</dbReference>
<dbReference type="Gene3D" id="3.40.50.2300">
    <property type="match status" value="2"/>
</dbReference>
<keyword evidence="4" id="KW-0804">Transcription</keyword>
<dbReference type="PANTHER" id="PTHR30146">
    <property type="entry name" value="LACI-RELATED TRANSCRIPTIONAL REPRESSOR"/>
    <property type="match status" value="1"/>
</dbReference>
<protein>
    <submittedName>
        <fullName evidence="6">Transcriptional regulator, LacI family</fullName>
    </submittedName>
</protein>
<dbReference type="PROSITE" id="PS00356">
    <property type="entry name" value="HTH_LACI_1"/>
    <property type="match status" value="1"/>
</dbReference>
<evidence type="ECO:0000256" key="3">
    <source>
        <dbReference type="ARBA" id="ARBA00023125"/>
    </source>
</evidence>
<evidence type="ECO:0000256" key="2">
    <source>
        <dbReference type="ARBA" id="ARBA00023015"/>
    </source>
</evidence>
<dbReference type="GO" id="GO:0003700">
    <property type="term" value="F:DNA-binding transcription factor activity"/>
    <property type="evidence" value="ECO:0007669"/>
    <property type="project" value="TreeGrafter"/>
</dbReference>
<keyword evidence="3" id="KW-0238">DNA-binding</keyword>
<evidence type="ECO:0000256" key="4">
    <source>
        <dbReference type="ARBA" id="ARBA00023163"/>
    </source>
</evidence>
<accession>A0A1I5I7K6</accession>
<gene>
    <name evidence="6" type="ORF">SAMN04488056_10872</name>
</gene>
<dbReference type="InterPro" id="IPR000843">
    <property type="entry name" value="HTH_LacI"/>
</dbReference>
<dbReference type="PANTHER" id="PTHR30146:SF148">
    <property type="entry name" value="HTH-TYPE TRANSCRIPTIONAL REPRESSOR PURR-RELATED"/>
    <property type="match status" value="1"/>
</dbReference>
<reference evidence="6 7" key="1">
    <citation type="submission" date="2016-10" db="EMBL/GenBank/DDBJ databases">
        <authorList>
            <person name="de Groot N.N."/>
        </authorList>
    </citation>
    <scope>NUCLEOTIDE SEQUENCE [LARGE SCALE GENOMIC DNA]</scope>
    <source>
        <strain evidence="6 7">CGMCC 1.9157</strain>
    </source>
</reference>
<dbReference type="SUPFAM" id="SSF47413">
    <property type="entry name" value="lambda repressor-like DNA-binding domains"/>
    <property type="match status" value="1"/>
</dbReference>
<dbReference type="OrthoDB" id="8433438at2"/>
<dbReference type="CDD" id="cd01392">
    <property type="entry name" value="HTH_LacI"/>
    <property type="match status" value="1"/>
</dbReference>
<dbReference type="Pfam" id="PF00356">
    <property type="entry name" value="LacI"/>
    <property type="match status" value="1"/>
</dbReference>
<dbReference type="InterPro" id="IPR028082">
    <property type="entry name" value="Peripla_BP_I"/>
</dbReference>
<dbReference type="CDD" id="cd06284">
    <property type="entry name" value="PBP1_LacI-like"/>
    <property type="match status" value="1"/>
</dbReference>
<dbReference type="STRING" id="655353.SAMN04488056_10872"/>
<dbReference type="GO" id="GO:0000976">
    <property type="term" value="F:transcription cis-regulatory region binding"/>
    <property type="evidence" value="ECO:0007669"/>
    <property type="project" value="TreeGrafter"/>
</dbReference>
<dbReference type="SMART" id="SM00354">
    <property type="entry name" value="HTH_LACI"/>
    <property type="match status" value="1"/>
</dbReference>
<evidence type="ECO:0000259" key="5">
    <source>
        <dbReference type="PROSITE" id="PS50932"/>
    </source>
</evidence>
<feature type="domain" description="HTH lacI-type" evidence="5">
    <location>
        <begin position="5"/>
        <end position="59"/>
    </location>
</feature>
<proteinExistence type="predicted"/>
<evidence type="ECO:0000313" key="7">
    <source>
        <dbReference type="Proteomes" id="UP000199236"/>
    </source>
</evidence>
<dbReference type="InterPro" id="IPR046335">
    <property type="entry name" value="LacI/GalR-like_sensor"/>
</dbReference>
<evidence type="ECO:0000313" key="6">
    <source>
        <dbReference type="EMBL" id="SFO56031.1"/>
    </source>
</evidence>
<dbReference type="Pfam" id="PF13377">
    <property type="entry name" value="Peripla_BP_3"/>
    <property type="match status" value="1"/>
</dbReference>
<dbReference type="Proteomes" id="UP000199236">
    <property type="component" value="Unassembled WGS sequence"/>
</dbReference>
<dbReference type="EMBL" id="FOVR01000008">
    <property type="protein sequence ID" value="SFO56031.1"/>
    <property type="molecule type" value="Genomic_DNA"/>
</dbReference>
<dbReference type="Gene3D" id="1.10.260.40">
    <property type="entry name" value="lambda repressor-like DNA-binding domains"/>
    <property type="match status" value="1"/>
</dbReference>
<dbReference type="PROSITE" id="PS50932">
    <property type="entry name" value="HTH_LACI_2"/>
    <property type="match status" value="1"/>
</dbReference>
<evidence type="ECO:0000256" key="1">
    <source>
        <dbReference type="ARBA" id="ARBA00022491"/>
    </source>
</evidence>